<feature type="transmembrane region" description="Helical" evidence="1">
    <location>
        <begin position="74"/>
        <end position="97"/>
    </location>
</feature>
<proteinExistence type="predicted"/>
<evidence type="ECO:0000313" key="2">
    <source>
        <dbReference type="EMBL" id="OLF17696.1"/>
    </source>
</evidence>
<dbReference type="STRING" id="1912961.BU204_09310"/>
<feature type="transmembrane region" description="Helical" evidence="1">
    <location>
        <begin position="44"/>
        <end position="67"/>
    </location>
</feature>
<evidence type="ECO:0000256" key="1">
    <source>
        <dbReference type="SAM" id="Phobius"/>
    </source>
</evidence>
<protein>
    <submittedName>
        <fullName evidence="2">Uncharacterized protein</fullName>
    </submittedName>
</protein>
<dbReference type="Proteomes" id="UP000185596">
    <property type="component" value="Unassembled WGS sequence"/>
</dbReference>
<keyword evidence="1" id="KW-0472">Membrane</keyword>
<name>A0A1Q8CTJ7_9PSEU</name>
<accession>A0A1Q8CTJ7</accession>
<keyword evidence="1" id="KW-0812">Transmembrane</keyword>
<dbReference type="EMBL" id="MSIE01000014">
    <property type="protein sequence ID" value="OLF17696.1"/>
    <property type="molecule type" value="Genomic_DNA"/>
</dbReference>
<sequence>MGTARALVSLAAVLAVGGSVLLCVAALLVGPALAERPGLPGALIGASAVFVGVVLVFAAAAGVVAARARSVRRVVLGGCGALLAGIVIGLAALLLLISRIA</sequence>
<organism evidence="2 3">
    <name type="scientific">Actinophytocola xanthii</name>
    <dbReference type="NCBI Taxonomy" id="1912961"/>
    <lineage>
        <taxon>Bacteria</taxon>
        <taxon>Bacillati</taxon>
        <taxon>Actinomycetota</taxon>
        <taxon>Actinomycetes</taxon>
        <taxon>Pseudonocardiales</taxon>
        <taxon>Pseudonocardiaceae</taxon>
    </lineage>
</organism>
<keyword evidence="3" id="KW-1185">Reference proteome</keyword>
<keyword evidence="1" id="KW-1133">Transmembrane helix</keyword>
<reference evidence="2 3" key="1">
    <citation type="submission" date="2016-12" db="EMBL/GenBank/DDBJ databases">
        <title>The draft genome sequence of Actinophytocola sp. 11-183.</title>
        <authorList>
            <person name="Wang W."/>
            <person name="Yuan L."/>
        </authorList>
    </citation>
    <scope>NUCLEOTIDE SEQUENCE [LARGE SCALE GENOMIC DNA]</scope>
    <source>
        <strain evidence="2 3">11-183</strain>
    </source>
</reference>
<gene>
    <name evidence="2" type="ORF">BU204_09310</name>
</gene>
<dbReference type="AlphaFoldDB" id="A0A1Q8CTJ7"/>
<evidence type="ECO:0000313" key="3">
    <source>
        <dbReference type="Proteomes" id="UP000185596"/>
    </source>
</evidence>
<comment type="caution">
    <text evidence="2">The sequence shown here is derived from an EMBL/GenBank/DDBJ whole genome shotgun (WGS) entry which is preliminary data.</text>
</comment>